<evidence type="ECO:0000256" key="1">
    <source>
        <dbReference type="SAM" id="Phobius"/>
    </source>
</evidence>
<organism evidence="2 3">
    <name type="scientific">Caldibacillus debilis</name>
    <dbReference type="NCBI Taxonomy" id="301148"/>
    <lineage>
        <taxon>Bacteria</taxon>
        <taxon>Bacillati</taxon>
        <taxon>Bacillota</taxon>
        <taxon>Bacilli</taxon>
        <taxon>Bacillales</taxon>
        <taxon>Bacillaceae</taxon>
        <taxon>Caldibacillus</taxon>
    </lineage>
</organism>
<name>A0A3E0K3X8_9BACI</name>
<protein>
    <submittedName>
        <fullName evidence="2">Uncharacterized protein</fullName>
    </submittedName>
</protein>
<proteinExistence type="predicted"/>
<accession>A0A3E0K3X8</accession>
<gene>
    <name evidence="2" type="ORF">C6P37_10635</name>
</gene>
<comment type="caution">
    <text evidence="2">The sequence shown here is derived from an EMBL/GenBank/DDBJ whole genome shotgun (WGS) entry which is preliminary data.</text>
</comment>
<evidence type="ECO:0000313" key="2">
    <source>
        <dbReference type="EMBL" id="REJ27566.1"/>
    </source>
</evidence>
<keyword evidence="1" id="KW-0472">Membrane</keyword>
<sequence length="410" mass="47151">MHVKKYWRLILLATVIVFSVGVYYVQTKIAADRFPDFAIRKVSGDEREAEPIYIDGFYNEGNKEETLWIRAGGSEYWRQRSYFDRLEGGNFISFTKHLQKKYRNFMRGKEENDAYYFEDRDFVGYAAIETNLLRGYEPTDFAFTVACLDKKRKDTVSFRLPVPDGERYTMVYVEKVHVMNGVMKVITTNQSYNSNSIESHVYTIDWKRKKMLSDETVFSVSQKNGEMLVYPVSFDRTKLDRYVVFSKRSLEEVPEKDEEGDITTQEKTVELAAYDLETGERKKIGLPEKNVAEAEPALVSGSTLYFQKLAENGIQIIAYDLEKGKIISDRVFAVPRSERDSSLRESIIKLTNEKIYVAVPDTDAKTGKILIGDLKSGKTLFEGRIAAKEGEDLPKGYRITLLDLNVEGTF</sequence>
<dbReference type="EMBL" id="QEWE01000020">
    <property type="protein sequence ID" value="REJ27566.1"/>
    <property type="molecule type" value="Genomic_DNA"/>
</dbReference>
<dbReference type="AlphaFoldDB" id="A0A3E0K3X8"/>
<reference evidence="2 3" key="1">
    <citation type="submission" date="2018-03" db="EMBL/GenBank/DDBJ databases">
        <authorList>
            <person name="Keele B.F."/>
        </authorList>
    </citation>
    <scope>NUCLEOTIDE SEQUENCE [LARGE SCALE GENOMIC DNA]</scope>
    <source>
        <strain evidence="2">ZCTH4_d</strain>
    </source>
</reference>
<evidence type="ECO:0000313" key="3">
    <source>
        <dbReference type="Proteomes" id="UP000257014"/>
    </source>
</evidence>
<keyword evidence="1" id="KW-0812">Transmembrane</keyword>
<keyword evidence="1" id="KW-1133">Transmembrane helix</keyword>
<dbReference type="Proteomes" id="UP000257014">
    <property type="component" value="Unassembled WGS sequence"/>
</dbReference>
<feature type="transmembrane region" description="Helical" evidence="1">
    <location>
        <begin position="6"/>
        <end position="25"/>
    </location>
</feature>